<gene>
    <name evidence="1" type="ORF">XD57_0685</name>
</gene>
<keyword evidence="1" id="KW-0808">Transferase</keyword>
<organism evidence="1 2">
    <name type="scientific">Thermotoga petrophila</name>
    <dbReference type="NCBI Taxonomy" id="93929"/>
    <lineage>
        <taxon>Bacteria</taxon>
        <taxon>Thermotogati</taxon>
        <taxon>Thermotogota</taxon>
        <taxon>Thermotogae</taxon>
        <taxon>Thermotogales</taxon>
        <taxon>Thermotogaceae</taxon>
        <taxon>Thermotoga</taxon>
    </lineage>
</organism>
<name>A0A101EQU9_9THEM</name>
<proteinExistence type="predicted"/>
<dbReference type="GO" id="GO:0016757">
    <property type="term" value="F:glycosyltransferase activity"/>
    <property type="evidence" value="ECO:0007669"/>
    <property type="project" value="UniProtKB-KW"/>
</dbReference>
<reference evidence="1 2" key="1">
    <citation type="journal article" date="2015" name="MBio">
        <title>Genome-Resolved Metagenomic Analysis Reveals Roles for Candidate Phyla and Other Microbial Community Members in Biogeochemical Transformations in Oil Reservoirs.</title>
        <authorList>
            <person name="Hu P."/>
            <person name="Tom L."/>
            <person name="Singh A."/>
            <person name="Thomas B.C."/>
            <person name="Baker B.J."/>
            <person name="Piceno Y.M."/>
            <person name="Andersen G.L."/>
            <person name="Banfield J.F."/>
        </authorList>
    </citation>
    <scope>NUCLEOTIDE SEQUENCE [LARGE SCALE GENOMIC DNA]</scope>
    <source>
        <strain evidence="1">46_26</strain>
    </source>
</reference>
<dbReference type="AlphaFoldDB" id="A0A101EQU9"/>
<feature type="non-terminal residue" evidence="1">
    <location>
        <position position="26"/>
    </location>
</feature>
<evidence type="ECO:0000313" key="2">
    <source>
        <dbReference type="Proteomes" id="UP000058636"/>
    </source>
</evidence>
<dbReference type="EMBL" id="LGFG01000041">
    <property type="protein sequence ID" value="KUK23208.1"/>
    <property type="molecule type" value="Genomic_DNA"/>
</dbReference>
<keyword evidence="1" id="KW-0328">Glycosyltransferase</keyword>
<accession>A0A101EQU9</accession>
<dbReference type="Proteomes" id="UP000058636">
    <property type="component" value="Unassembled WGS sequence"/>
</dbReference>
<sequence>MKRLSPEVFKVPIDRIRNGYYSDIYF</sequence>
<evidence type="ECO:0000313" key="1">
    <source>
        <dbReference type="EMBL" id="KUK23208.1"/>
    </source>
</evidence>
<comment type="caution">
    <text evidence="1">The sequence shown here is derived from an EMBL/GenBank/DDBJ whole genome shotgun (WGS) entry which is preliminary data.</text>
</comment>
<protein>
    <submittedName>
        <fullName evidence="1">Nicotinic acid phosphoribosyltransferase-like protein</fullName>
    </submittedName>
</protein>